<dbReference type="InterPro" id="IPR011990">
    <property type="entry name" value="TPR-like_helical_dom_sf"/>
</dbReference>
<dbReference type="EMBL" id="DYWQ01000047">
    <property type="protein sequence ID" value="HJF44711.1"/>
    <property type="molecule type" value="Genomic_DNA"/>
</dbReference>
<dbReference type="Gene3D" id="1.25.40.10">
    <property type="entry name" value="Tetratricopeptide repeat domain"/>
    <property type="match status" value="1"/>
</dbReference>
<reference evidence="2" key="2">
    <citation type="submission" date="2021-09" db="EMBL/GenBank/DDBJ databases">
        <authorList>
            <person name="Gilroy R."/>
        </authorList>
    </citation>
    <scope>NUCLEOTIDE SEQUENCE</scope>
    <source>
        <strain evidence="2">CHK124-7917</strain>
    </source>
</reference>
<feature type="region of interest" description="Disordered" evidence="1">
    <location>
        <begin position="21"/>
        <end position="50"/>
    </location>
</feature>
<dbReference type="RefSeq" id="WP_274958694.1">
    <property type="nucleotide sequence ID" value="NZ_DYWQ01000047.1"/>
</dbReference>
<dbReference type="SUPFAM" id="SSF48452">
    <property type="entry name" value="TPR-like"/>
    <property type="match status" value="1"/>
</dbReference>
<sequence>MAEEERTGRLGRLFAALVNVGDEDGGEASPEGAGPAGQDAEKDPAGGNTTVLDLEGLSRSLASSPDPMALLAGLVVDVRARVGATGAPELPGEAPKLPPSPLEVHLATRLVEAGLLEADVELPGVRVVRPRTSGLFYLRIEEERVSYLAKLRVLQVESALNSVLLASRALASPDDAPLDAIVRAEQRVTRSVAGQAREVAARLEGPVRGEWDVRYALAYGIEAFRLPHRLTARFRVNARAGIAAFELDLVPPEAWPRSAFVDGLGVVPATEQMRRRAAGTYNARLAALVAGYALAAAPELGEVWVAGVIDTARDHACLYSARISREALEAFDLGGSFDPVALLCSCGAAISPDETGGLAPVRQGFSLDDETLCPRERYDAPELSEATLAGELGDALGCWRVSDLGIDEGARRRHVADELARHLTDSTEKNVQAILAAAREDGHPDVIEAARRCVSGLIDGELEDDALAIGESFVEGGDLQRGCARARDALLSHDLEAAGKYATDALLPIDGLGSFDGSDGLVWRGFGSYADRALYNRLVAAPGERCALVPAAYLEAHTIAAASALARGRAEEALEHARRAAEVAPLSSQASLNLAQCLEATGDPEAAGRELCRLLSLAHDPESIGLGYLGMAQLQWQGGHVLTAQACYQRATRHLGAPALVARLAMAALIGQVGVSAGGELSPEQADSLLEAAGIPLAPTETVSAAFLEATRAATDAGIFRVARDLLRKLCMISRDDVYFGMLRSVEDEPDR</sequence>
<feature type="compositionally biased region" description="Low complexity" evidence="1">
    <location>
        <begin position="27"/>
        <end position="37"/>
    </location>
</feature>
<proteinExistence type="predicted"/>
<gene>
    <name evidence="2" type="ORF">K8U72_02855</name>
</gene>
<name>A0A921KMG7_9ACTN</name>
<dbReference type="AlphaFoldDB" id="A0A921KMG7"/>
<reference evidence="2" key="1">
    <citation type="journal article" date="2021" name="PeerJ">
        <title>Extensive microbial diversity within the chicken gut microbiome revealed by metagenomics and culture.</title>
        <authorList>
            <person name="Gilroy R."/>
            <person name="Ravi A."/>
            <person name="Getino M."/>
            <person name="Pursley I."/>
            <person name="Horton D.L."/>
            <person name="Alikhan N.F."/>
            <person name="Baker D."/>
            <person name="Gharbi K."/>
            <person name="Hall N."/>
            <person name="Watson M."/>
            <person name="Adriaenssens E.M."/>
            <person name="Foster-Nyarko E."/>
            <person name="Jarju S."/>
            <person name="Secka A."/>
            <person name="Antonio M."/>
            <person name="Oren A."/>
            <person name="Chaudhuri R.R."/>
            <person name="La Ragione R."/>
            <person name="Hildebrand F."/>
            <person name="Pallen M.J."/>
        </authorList>
    </citation>
    <scope>NUCLEOTIDE SEQUENCE</scope>
    <source>
        <strain evidence="2">CHK124-7917</strain>
    </source>
</reference>
<protein>
    <submittedName>
        <fullName evidence="2">Tetratricopeptide repeat protein</fullName>
    </submittedName>
</protein>
<dbReference type="Pfam" id="PF14559">
    <property type="entry name" value="TPR_19"/>
    <property type="match status" value="1"/>
</dbReference>
<evidence type="ECO:0000313" key="2">
    <source>
        <dbReference type="EMBL" id="HJF44711.1"/>
    </source>
</evidence>
<evidence type="ECO:0000313" key="3">
    <source>
        <dbReference type="Proteomes" id="UP000697330"/>
    </source>
</evidence>
<comment type="caution">
    <text evidence="2">The sequence shown here is derived from an EMBL/GenBank/DDBJ whole genome shotgun (WGS) entry which is preliminary data.</text>
</comment>
<evidence type="ECO:0000256" key="1">
    <source>
        <dbReference type="SAM" id="MobiDB-lite"/>
    </source>
</evidence>
<organism evidence="2 3">
    <name type="scientific">Thermophilibacter provencensis</name>
    <dbReference type="NCBI Taxonomy" id="1852386"/>
    <lineage>
        <taxon>Bacteria</taxon>
        <taxon>Bacillati</taxon>
        <taxon>Actinomycetota</taxon>
        <taxon>Coriobacteriia</taxon>
        <taxon>Coriobacteriales</taxon>
        <taxon>Atopobiaceae</taxon>
        <taxon>Thermophilibacter</taxon>
    </lineage>
</organism>
<accession>A0A921KMG7</accession>
<dbReference type="Proteomes" id="UP000697330">
    <property type="component" value="Unassembled WGS sequence"/>
</dbReference>